<comment type="caution">
    <text evidence="1">The sequence shown here is derived from an EMBL/GenBank/DDBJ whole genome shotgun (WGS) entry which is preliminary data.</text>
</comment>
<protein>
    <submittedName>
        <fullName evidence="1">Uncharacterized protein</fullName>
    </submittedName>
</protein>
<accession>A0AAW1WQ89</accession>
<evidence type="ECO:0000313" key="1">
    <source>
        <dbReference type="EMBL" id="KAK9925811.1"/>
    </source>
</evidence>
<proteinExistence type="predicted"/>
<evidence type="ECO:0000313" key="2">
    <source>
        <dbReference type="Proteomes" id="UP001457282"/>
    </source>
</evidence>
<dbReference type="PANTHER" id="PTHR33702:SF5">
    <property type="entry name" value="OS01G0308600 PROTEIN"/>
    <property type="match status" value="1"/>
</dbReference>
<sequence>MKCYRRRRRYNRLSSLAISDDEDDQNQKIEMLGDQNQSQVKYYMRNIVLPKLHQRKMTSITLLKRVRDAYVKGMHSLAENVVQLNDGSSYLLLKKPPSATSKVVRSSRK</sequence>
<reference evidence="1 2" key="1">
    <citation type="journal article" date="2023" name="G3 (Bethesda)">
        <title>A chromosome-length genome assembly and annotation of blackberry (Rubus argutus, cv. 'Hillquist').</title>
        <authorList>
            <person name="Bruna T."/>
            <person name="Aryal R."/>
            <person name="Dudchenko O."/>
            <person name="Sargent D.J."/>
            <person name="Mead D."/>
            <person name="Buti M."/>
            <person name="Cavallini A."/>
            <person name="Hytonen T."/>
            <person name="Andres J."/>
            <person name="Pham M."/>
            <person name="Weisz D."/>
            <person name="Mascagni F."/>
            <person name="Usai G."/>
            <person name="Natali L."/>
            <person name="Bassil N."/>
            <person name="Fernandez G.E."/>
            <person name="Lomsadze A."/>
            <person name="Armour M."/>
            <person name="Olukolu B."/>
            <person name="Poorten T."/>
            <person name="Britton C."/>
            <person name="Davik J."/>
            <person name="Ashrafi H."/>
            <person name="Aiden E.L."/>
            <person name="Borodovsky M."/>
            <person name="Worthington M."/>
        </authorList>
    </citation>
    <scope>NUCLEOTIDE SEQUENCE [LARGE SCALE GENOMIC DNA]</scope>
    <source>
        <strain evidence="1">PI 553951</strain>
    </source>
</reference>
<dbReference type="EMBL" id="JBEDUW010000005">
    <property type="protein sequence ID" value="KAK9925811.1"/>
    <property type="molecule type" value="Genomic_DNA"/>
</dbReference>
<dbReference type="Proteomes" id="UP001457282">
    <property type="component" value="Unassembled WGS sequence"/>
</dbReference>
<keyword evidence="2" id="KW-1185">Reference proteome</keyword>
<dbReference type="PANTHER" id="PTHR33702">
    <property type="entry name" value="BNAA09G40010D PROTEIN"/>
    <property type="match status" value="1"/>
</dbReference>
<dbReference type="AlphaFoldDB" id="A0AAW1WQ89"/>
<name>A0AAW1WQ89_RUBAR</name>
<gene>
    <name evidence="1" type="ORF">M0R45_023076</name>
</gene>
<organism evidence="1 2">
    <name type="scientific">Rubus argutus</name>
    <name type="common">Southern blackberry</name>
    <dbReference type="NCBI Taxonomy" id="59490"/>
    <lineage>
        <taxon>Eukaryota</taxon>
        <taxon>Viridiplantae</taxon>
        <taxon>Streptophyta</taxon>
        <taxon>Embryophyta</taxon>
        <taxon>Tracheophyta</taxon>
        <taxon>Spermatophyta</taxon>
        <taxon>Magnoliopsida</taxon>
        <taxon>eudicotyledons</taxon>
        <taxon>Gunneridae</taxon>
        <taxon>Pentapetalae</taxon>
        <taxon>rosids</taxon>
        <taxon>fabids</taxon>
        <taxon>Rosales</taxon>
        <taxon>Rosaceae</taxon>
        <taxon>Rosoideae</taxon>
        <taxon>Rosoideae incertae sedis</taxon>
        <taxon>Rubus</taxon>
    </lineage>
</organism>